<organism evidence="3 4">
    <name type="scientific">Candidatus Accumulibacter adjunctus</name>
    <dbReference type="NCBI Taxonomy" id="1454001"/>
    <lineage>
        <taxon>Bacteria</taxon>
        <taxon>Pseudomonadati</taxon>
        <taxon>Pseudomonadota</taxon>
        <taxon>Betaproteobacteria</taxon>
        <taxon>Candidatus Accumulibacter</taxon>
    </lineage>
</organism>
<evidence type="ECO:0000313" key="3">
    <source>
        <dbReference type="EMBL" id="EXI68983.1"/>
    </source>
</evidence>
<name>A0A011MGM6_9PROT</name>
<protein>
    <submittedName>
        <fullName evidence="3">PEP-CTERM motif protein</fullName>
    </submittedName>
</protein>
<feature type="signal peptide" evidence="1">
    <location>
        <begin position="1"/>
        <end position="22"/>
    </location>
</feature>
<feature type="chain" id="PRO_5001462062" evidence="1">
    <location>
        <begin position="23"/>
        <end position="185"/>
    </location>
</feature>
<proteinExistence type="predicted"/>
<evidence type="ECO:0000259" key="2">
    <source>
        <dbReference type="Pfam" id="PF07589"/>
    </source>
</evidence>
<dbReference type="NCBIfam" id="TIGR02595">
    <property type="entry name" value="PEP_CTERM"/>
    <property type="match status" value="1"/>
</dbReference>
<comment type="caution">
    <text evidence="3">The sequence shown here is derived from an EMBL/GenBank/DDBJ whole genome shotgun (WGS) entry which is preliminary data.</text>
</comment>
<gene>
    <name evidence="3" type="ORF">AW08_00809</name>
</gene>
<evidence type="ECO:0000313" key="4">
    <source>
        <dbReference type="Proteomes" id="UP000020218"/>
    </source>
</evidence>
<evidence type="ECO:0000256" key="1">
    <source>
        <dbReference type="SAM" id="SignalP"/>
    </source>
</evidence>
<dbReference type="AlphaFoldDB" id="A0A011MGM6"/>
<sequence>MMSFRKSILAAALLTVAGAATAASVTVQFPTSSATVVGSVGSISATEIGYFWSVARGDLVSENYFATGLFNPSSLSMNLNVTQNVLSSGQSVDWDVLVNNVDVGDWSWSSADGTGLTNIALAFAPIAGQFSSLALVVKNEVPGGLGSIALGLDTSTTVSNEVPEPGTMLLLGLTMAGLAASRRRQ</sequence>
<feature type="domain" description="Ice-binding protein C-terminal" evidence="2">
    <location>
        <begin position="162"/>
        <end position="183"/>
    </location>
</feature>
<accession>A0A011MGM6</accession>
<dbReference type="PATRIC" id="fig|1454001.3.peg.754"/>
<dbReference type="InterPro" id="IPR013424">
    <property type="entry name" value="Ice-binding_C"/>
</dbReference>
<dbReference type="Proteomes" id="UP000020218">
    <property type="component" value="Unassembled WGS sequence"/>
</dbReference>
<keyword evidence="4" id="KW-1185">Reference proteome</keyword>
<dbReference type="EMBL" id="JFAX01000003">
    <property type="protein sequence ID" value="EXI68983.1"/>
    <property type="molecule type" value="Genomic_DNA"/>
</dbReference>
<reference evidence="3" key="1">
    <citation type="submission" date="2014-02" db="EMBL/GenBank/DDBJ databases">
        <title>Expanding our view of genomic diversity in Candidatus Accumulibacter clades.</title>
        <authorList>
            <person name="Skennerton C.T."/>
            <person name="Barr J.J."/>
            <person name="Slater F.R."/>
            <person name="Bond P.L."/>
            <person name="Tyson G.W."/>
        </authorList>
    </citation>
    <scope>NUCLEOTIDE SEQUENCE [LARGE SCALE GENOMIC DNA]</scope>
</reference>
<keyword evidence="1" id="KW-0732">Signal</keyword>
<dbReference type="Pfam" id="PF07589">
    <property type="entry name" value="PEP-CTERM"/>
    <property type="match status" value="1"/>
</dbReference>